<organism evidence="1 2">
    <name type="scientific">Aeromonas veronii</name>
    <dbReference type="NCBI Taxonomy" id="654"/>
    <lineage>
        <taxon>Bacteria</taxon>
        <taxon>Pseudomonadati</taxon>
        <taxon>Pseudomonadota</taxon>
        <taxon>Gammaproteobacteria</taxon>
        <taxon>Aeromonadales</taxon>
        <taxon>Aeromonadaceae</taxon>
        <taxon>Aeromonas</taxon>
    </lineage>
</organism>
<dbReference type="AlphaFoldDB" id="A0A4S5CNW8"/>
<evidence type="ECO:0000313" key="2">
    <source>
        <dbReference type="Proteomes" id="UP000309618"/>
    </source>
</evidence>
<dbReference type="Proteomes" id="UP000309618">
    <property type="component" value="Unassembled WGS sequence"/>
</dbReference>
<comment type="caution">
    <text evidence="1">The sequence shown here is derived from an EMBL/GenBank/DDBJ whole genome shotgun (WGS) entry which is preliminary data.</text>
</comment>
<reference evidence="1 2" key="1">
    <citation type="submission" date="2019-04" db="EMBL/GenBank/DDBJ databases">
        <title>Comparative genomics of Aeromonas veronii strains pathogenic to fish.</title>
        <authorList>
            <person name="Cascarano M.C."/>
            <person name="Smyrli M."/>
            <person name="Katharios P."/>
        </authorList>
    </citation>
    <scope>NUCLEOTIDE SEQUENCE [LARGE SCALE GENOMIC DNA]</scope>
    <source>
        <strain evidence="1 2">XU1</strain>
    </source>
</reference>
<dbReference type="EMBL" id="SSUX01000004">
    <property type="protein sequence ID" value="THJ46285.1"/>
    <property type="molecule type" value="Genomic_DNA"/>
</dbReference>
<accession>A0A4S5CNW8</accession>
<sequence length="249" mass="26175">MSETLHLEGDLFIETFTNGVSAGVIGPIDVDSLEVKPDSQKISIPSKRKGQYGQARENYHIPKPAMVTIKTTEIPPVLLAAAFMGLESPINQGAGTMTDLPVTLPAWPKWAQLGKSNIAATGLAIKEGATALVVGTDIEVNYALGLVRAIKGGSVADGGSLTVSGTYNAVTGTRIAGNIQPEIKARLLLDGRSIVSGEAIKLTVPRASLSPKKAVDFMSDKPIEIELEGELLAVDGETAPFYVDRPVTV</sequence>
<proteinExistence type="predicted"/>
<dbReference type="RefSeq" id="WP_136501591.1">
    <property type="nucleotide sequence ID" value="NZ_SSUX01000004.1"/>
</dbReference>
<name>A0A4S5CNW8_AERVE</name>
<protein>
    <submittedName>
        <fullName evidence="1">Uncharacterized protein</fullName>
    </submittedName>
</protein>
<gene>
    <name evidence="1" type="ORF">E8Q35_07375</name>
</gene>
<evidence type="ECO:0000313" key="1">
    <source>
        <dbReference type="EMBL" id="THJ46285.1"/>
    </source>
</evidence>